<accession>A0AAJ0CSI1</accession>
<dbReference type="Proteomes" id="UP001251528">
    <property type="component" value="Unassembled WGS sequence"/>
</dbReference>
<sequence>MEEDLKDYFESSNFPVGVMNLGQYEPAASTLGNEAVECWVEQNIDGHQRMVSSPRRCTTPVTPSEGIDANIALQSFDRGQSPPLAASPSR</sequence>
<name>A0AAJ0CSI1_9HYPO</name>
<gene>
    <name evidence="1" type="ORF">QQS21_003802</name>
</gene>
<proteinExistence type="predicted"/>
<evidence type="ECO:0000313" key="1">
    <source>
        <dbReference type="EMBL" id="KAK2603966.1"/>
    </source>
</evidence>
<dbReference type="AlphaFoldDB" id="A0AAJ0CSI1"/>
<evidence type="ECO:0000313" key="2">
    <source>
        <dbReference type="Proteomes" id="UP001251528"/>
    </source>
</evidence>
<keyword evidence="2" id="KW-1185">Reference proteome</keyword>
<protein>
    <submittedName>
        <fullName evidence="1">Uncharacterized protein</fullName>
    </submittedName>
</protein>
<organism evidence="1 2">
    <name type="scientific">Conoideocrella luteorostrata</name>
    <dbReference type="NCBI Taxonomy" id="1105319"/>
    <lineage>
        <taxon>Eukaryota</taxon>
        <taxon>Fungi</taxon>
        <taxon>Dikarya</taxon>
        <taxon>Ascomycota</taxon>
        <taxon>Pezizomycotina</taxon>
        <taxon>Sordariomycetes</taxon>
        <taxon>Hypocreomycetidae</taxon>
        <taxon>Hypocreales</taxon>
        <taxon>Clavicipitaceae</taxon>
        <taxon>Conoideocrella</taxon>
    </lineage>
</organism>
<dbReference type="EMBL" id="JASWJB010000052">
    <property type="protein sequence ID" value="KAK2603966.1"/>
    <property type="molecule type" value="Genomic_DNA"/>
</dbReference>
<comment type="caution">
    <text evidence="1">The sequence shown here is derived from an EMBL/GenBank/DDBJ whole genome shotgun (WGS) entry which is preliminary data.</text>
</comment>
<reference evidence="1" key="1">
    <citation type="submission" date="2023-06" db="EMBL/GenBank/DDBJ databases">
        <title>Conoideocrella luteorostrata (Hypocreales: Clavicipitaceae), a potential biocontrol fungus for elongate hemlock scale in United States Christmas tree production areas.</title>
        <authorList>
            <person name="Barrett H."/>
            <person name="Lovett B."/>
            <person name="Macias A.M."/>
            <person name="Stajich J.E."/>
            <person name="Kasson M.T."/>
        </authorList>
    </citation>
    <scope>NUCLEOTIDE SEQUENCE</scope>
    <source>
        <strain evidence="1">ARSEF 14590</strain>
    </source>
</reference>
<feature type="non-terminal residue" evidence="1">
    <location>
        <position position="90"/>
    </location>
</feature>